<reference evidence="2" key="1">
    <citation type="journal article" date="2023" name="Mol. Phylogenet. Evol.">
        <title>Genome-scale phylogeny and comparative genomics of the fungal order Sordariales.</title>
        <authorList>
            <person name="Hensen N."/>
            <person name="Bonometti L."/>
            <person name="Westerberg I."/>
            <person name="Brannstrom I.O."/>
            <person name="Guillou S."/>
            <person name="Cros-Aarteil S."/>
            <person name="Calhoun S."/>
            <person name="Haridas S."/>
            <person name="Kuo A."/>
            <person name="Mondo S."/>
            <person name="Pangilinan J."/>
            <person name="Riley R."/>
            <person name="LaButti K."/>
            <person name="Andreopoulos B."/>
            <person name="Lipzen A."/>
            <person name="Chen C."/>
            <person name="Yan M."/>
            <person name="Daum C."/>
            <person name="Ng V."/>
            <person name="Clum A."/>
            <person name="Steindorff A."/>
            <person name="Ohm R.A."/>
            <person name="Martin F."/>
            <person name="Silar P."/>
            <person name="Natvig D.O."/>
            <person name="Lalanne C."/>
            <person name="Gautier V."/>
            <person name="Ament-Velasquez S.L."/>
            <person name="Kruys A."/>
            <person name="Hutchinson M.I."/>
            <person name="Powell A.J."/>
            <person name="Barry K."/>
            <person name="Miller A.N."/>
            <person name="Grigoriev I.V."/>
            <person name="Debuchy R."/>
            <person name="Gladieux P."/>
            <person name="Hiltunen Thoren M."/>
            <person name="Johannesson H."/>
        </authorList>
    </citation>
    <scope>NUCLEOTIDE SEQUENCE</scope>
    <source>
        <strain evidence="2">CBS 990.96</strain>
    </source>
</reference>
<protein>
    <submittedName>
        <fullName evidence="2">Uncharacterized protein</fullName>
    </submittedName>
</protein>
<reference evidence="2" key="2">
    <citation type="submission" date="2023-05" db="EMBL/GenBank/DDBJ databases">
        <authorList>
            <consortium name="Lawrence Berkeley National Laboratory"/>
            <person name="Steindorff A."/>
            <person name="Hensen N."/>
            <person name="Bonometti L."/>
            <person name="Westerberg I."/>
            <person name="Brannstrom I.O."/>
            <person name="Guillou S."/>
            <person name="Cros-Aarteil S."/>
            <person name="Calhoun S."/>
            <person name="Haridas S."/>
            <person name="Kuo A."/>
            <person name="Mondo S."/>
            <person name="Pangilinan J."/>
            <person name="Riley R."/>
            <person name="Labutti K."/>
            <person name="Andreopoulos B."/>
            <person name="Lipzen A."/>
            <person name="Chen C."/>
            <person name="Yanf M."/>
            <person name="Daum C."/>
            <person name="Ng V."/>
            <person name="Clum A."/>
            <person name="Ohm R."/>
            <person name="Martin F."/>
            <person name="Silar P."/>
            <person name="Natvig D."/>
            <person name="Lalanne C."/>
            <person name="Gautier V."/>
            <person name="Ament-Velasquez S.L."/>
            <person name="Kruys A."/>
            <person name="Hutchinson M.I."/>
            <person name="Powell A.J."/>
            <person name="Barry K."/>
            <person name="Miller A.N."/>
            <person name="Grigoriev I.V."/>
            <person name="Debuchy R."/>
            <person name="Gladieux P."/>
            <person name="Thoren M.H."/>
            <person name="Johannesson H."/>
        </authorList>
    </citation>
    <scope>NUCLEOTIDE SEQUENCE</scope>
    <source>
        <strain evidence="2">CBS 990.96</strain>
    </source>
</reference>
<gene>
    <name evidence="2" type="ORF">QBC38DRAFT_449646</name>
</gene>
<comment type="caution">
    <text evidence="2">The sequence shown here is derived from an EMBL/GenBank/DDBJ whole genome shotgun (WGS) entry which is preliminary data.</text>
</comment>
<name>A0AAN6YKB5_9PEZI</name>
<evidence type="ECO:0000256" key="1">
    <source>
        <dbReference type="SAM" id="MobiDB-lite"/>
    </source>
</evidence>
<proteinExistence type="predicted"/>
<keyword evidence="3" id="KW-1185">Reference proteome</keyword>
<dbReference type="AlphaFoldDB" id="A0AAN6YKB5"/>
<organism evidence="2 3">
    <name type="scientific">Podospora fimiseda</name>
    <dbReference type="NCBI Taxonomy" id="252190"/>
    <lineage>
        <taxon>Eukaryota</taxon>
        <taxon>Fungi</taxon>
        <taxon>Dikarya</taxon>
        <taxon>Ascomycota</taxon>
        <taxon>Pezizomycotina</taxon>
        <taxon>Sordariomycetes</taxon>
        <taxon>Sordariomycetidae</taxon>
        <taxon>Sordariales</taxon>
        <taxon>Podosporaceae</taxon>
        <taxon>Podospora</taxon>
    </lineage>
</organism>
<dbReference type="EMBL" id="MU865621">
    <property type="protein sequence ID" value="KAK4220879.1"/>
    <property type="molecule type" value="Genomic_DNA"/>
</dbReference>
<accession>A0AAN6YKB5</accession>
<evidence type="ECO:0000313" key="3">
    <source>
        <dbReference type="Proteomes" id="UP001301958"/>
    </source>
</evidence>
<dbReference type="Proteomes" id="UP001301958">
    <property type="component" value="Unassembled WGS sequence"/>
</dbReference>
<evidence type="ECO:0000313" key="2">
    <source>
        <dbReference type="EMBL" id="KAK4220879.1"/>
    </source>
</evidence>
<feature type="region of interest" description="Disordered" evidence="1">
    <location>
        <begin position="132"/>
        <end position="156"/>
    </location>
</feature>
<sequence length="156" mass="18610">MIHTGCWDKDALDFEDCEHAWCARHRRAKARDWHRQKNQTDERNKAKEKATWSMGYPRWDLPYDIRGEYGTLEKLANEYLGPDFRRRLEQQYLERHELFYYTTRESGLESGAVRMANDYHIRQRAWERHCSGPSDFTRVPRSGNSQRAFPGPIGTN</sequence>